<dbReference type="PANTHER" id="PTHR11014">
    <property type="entry name" value="PEPTIDASE M20 FAMILY MEMBER"/>
    <property type="match status" value="1"/>
</dbReference>
<proteinExistence type="predicted"/>
<feature type="binding site" evidence="1">
    <location>
        <position position="124"/>
    </location>
    <ligand>
        <name>Mn(2+)</name>
        <dbReference type="ChEBI" id="CHEBI:29035"/>
        <label>2</label>
    </ligand>
</feature>
<evidence type="ECO:0000256" key="2">
    <source>
        <dbReference type="SAM" id="MobiDB-lite"/>
    </source>
</evidence>
<dbReference type="RefSeq" id="WP_210881556.1">
    <property type="nucleotide sequence ID" value="NZ_JAGPYQ010000001.1"/>
</dbReference>
<dbReference type="Proteomes" id="UP000677413">
    <property type="component" value="Unassembled WGS sequence"/>
</dbReference>
<evidence type="ECO:0000313" key="5">
    <source>
        <dbReference type="Proteomes" id="UP000677413"/>
    </source>
</evidence>
<dbReference type="AlphaFoldDB" id="A0A940XR30"/>
<feature type="domain" description="Peptidase M20 dimerisation" evidence="3">
    <location>
        <begin position="209"/>
        <end position="303"/>
    </location>
</feature>
<reference evidence="4 5" key="1">
    <citation type="submission" date="2021-04" db="EMBL/GenBank/DDBJ databases">
        <authorList>
            <person name="Tang X."/>
            <person name="Zhou X."/>
            <person name="Chen X."/>
            <person name="Cernava T."/>
            <person name="Zhang C."/>
        </authorList>
    </citation>
    <scope>NUCLEOTIDE SEQUENCE [LARGE SCALE GENOMIC DNA]</scope>
    <source>
        <strain evidence="4 5">BH-SS-21</strain>
    </source>
</reference>
<dbReference type="EMBL" id="JAGPYQ010000001">
    <property type="protein sequence ID" value="MBQ0847928.1"/>
    <property type="molecule type" value="Genomic_DNA"/>
</dbReference>
<name>A0A940XR30_9ACTN</name>
<dbReference type="PANTHER" id="PTHR11014:SF63">
    <property type="entry name" value="METALLOPEPTIDASE, PUTATIVE (AFU_ORTHOLOGUE AFUA_6G09600)-RELATED"/>
    <property type="match status" value="1"/>
</dbReference>
<dbReference type="Gene3D" id="3.30.70.360">
    <property type="match status" value="1"/>
</dbReference>
<protein>
    <submittedName>
        <fullName evidence="4">Amidohydrolase</fullName>
    </submittedName>
</protein>
<evidence type="ECO:0000313" key="4">
    <source>
        <dbReference type="EMBL" id="MBQ0847928.1"/>
    </source>
</evidence>
<gene>
    <name evidence="4" type="ORF">J8N05_06835</name>
</gene>
<dbReference type="Pfam" id="PF07687">
    <property type="entry name" value="M20_dimer"/>
    <property type="match status" value="1"/>
</dbReference>
<dbReference type="SUPFAM" id="SSF55031">
    <property type="entry name" value="Bacterial exopeptidase dimerisation domain"/>
    <property type="match status" value="1"/>
</dbReference>
<evidence type="ECO:0000256" key="1">
    <source>
        <dbReference type="PIRSR" id="PIRSR005962-1"/>
    </source>
</evidence>
<dbReference type="InterPro" id="IPR036264">
    <property type="entry name" value="Bact_exopeptidase_dim_dom"/>
</dbReference>
<feature type="binding site" evidence="1">
    <location>
        <position position="160"/>
    </location>
    <ligand>
        <name>Mn(2+)</name>
        <dbReference type="ChEBI" id="CHEBI:29035"/>
        <label>2</label>
    </ligand>
</feature>
<dbReference type="NCBIfam" id="TIGR01891">
    <property type="entry name" value="amidohydrolases"/>
    <property type="match status" value="1"/>
</dbReference>
<dbReference type="InterPro" id="IPR002933">
    <property type="entry name" value="Peptidase_M20"/>
</dbReference>
<dbReference type="SUPFAM" id="SSF53187">
    <property type="entry name" value="Zn-dependent exopeptidases"/>
    <property type="match status" value="1"/>
</dbReference>
<feature type="binding site" evidence="1">
    <location>
        <position position="126"/>
    </location>
    <ligand>
        <name>Mn(2+)</name>
        <dbReference type="ChEBI" id="CHEBI:29035"/>
        <label>2</label>
    </ligand>
</feature>
<comment type="caution">
    <text evidence="4">The sequence shown here is derived from an EMBL/GenBank/DDBJ whole genome shotgun (WGS) entry which is preliminary data.</text>
</comment>
<dbReference type="GO" id="GO:0046872">
    <property type="term" value="F:metal ion binding"/>
    <property type="evidence" value="ECO:0007669"/>
    <property type="project" value="UniProtKB-KW"/>
</dbReference>
<dbReference type="Gene3D" id="3.40.630.10">
    <property type="entry name" value="Zn peptidases"/>
    <property type="match status" value="1"/>
</dbReference>
<dbReference type="InterPro" id="IPR011650">
    <property type="entry name" value="Peptidase_M20_dimer"/>
</dbReference>
<dbReference type="InterPro" id="IPR017439">
    <property type="entry name" value="Amidohydrolase"/>
</dbReference>
<feature type="region of interest" description="Disordered" evidence="2">
    <location>
        <begin position="1"/>
        <end position="20"/>
    </location>
</feature>
<evidence type="ECO:0000259" key="3">
    <source>
        <dbReference type="Pfam" id="PF07687"/>
    </source>
</evidence>
<comment type="cofactor">
    <cofactor evidence="1">
        <name>Mn(2+)</name>
        <dbReference type="ChEBI" id="CHEBI:29035"/>
    </cofactor>
    <text evidence="1">The Mn(2+) ion enhances activity.</text>
</comment>
<dbReference type="GO" id="GO:0016787">
    <property type="term" value="F:hydrolase activity"/>
    <property type="evidence" value="ECO:0007669"/>
    <property type="project" value="InterPro"/>
</dbReference>
<organism evidence="4 5">
    <name type="scientific">Streptomyces liliiviolaceus</name>
    <dbReference type="NCBI Taxonomy" id="2823109"/>
    <lineage>
        <taxon>Bacteria</taxon>
        <taxon>Bacillati</taxon>
        <taxon>Actinomycetota</taxon>
        <taxon>Actinomycetes</taxon>
        <taxon>Kitasatosporales</taxon>
        <taxon>Streptomycetaceae</taxon>
        <taxon>Streptomyces</taxon>
    </lineage>
</organism>
<feature type="binding site" evidence="1">
    <location>
        <position position="187"/>
    </location>
    <ligand>
        <name>Mn(2+)</name>
        <dbReference type="ChEBI" id="CHEBI:29035"/>
        <label>2</label>
    </ligand>
</feature>
<sequence>MTSPAEPAAEPSAAGPSAAARTALDLTADLPLSALEDLYRDLHRHPELSAREHRTAGVLAGRLREAGYETAEGVGGTGGPGVVGVLRNGDGPTVLLRGDMDALPVTEETGLPYTSENPGVMHACGHDLHVTWLTGAAEALAAGRDTWSGTLLVVGQPAEETGTGAAAMVADGLYERFPRPDVLLAQHAAPGPAGLYAHTPGLIMSASTDVDIVVHGVGGHGSRPEATVDPVVTAAYIVTRLQSVVSREIAARESAVLTVGRIEAGTRHNIIPAEARISLNLRTQSAEVRERMLASIRRIAAGECAAAGCPREPSVTVSGSFPVTVNDADTDRRVAAVHGEVFGAGTVLDFGPVMGSEDFPLLAEGGPGGKIPYAYWFVTSTPAEVWNAAAARAGDDLLEQLAAVPSNHSPHFAPDLATVGPGVRTLVSGALEMFAGQGLSG</sequence>
<keyword evidence="1" id="KW-0479">Metal-binding</keyword>
<keyword evidence="1" id="KW-0464">Manganese</keyword>
<dbReference type="PIRSF" id="PIRSF005962">
    <property type="entry name" value="Pept_M20D_amidohydro"/>
    <property type="match status" value="1"/>
</dbReference>
<accession>A0A940XR30</accession>
<dbReference type="Pfam" id="PF01546">
    <property type="entry name" value="Peptidase_M20"/>
    <property type="match status" value="1"/>
</dbReference>
<keyword evidence="5" id="KW-1185">Reference proteome</keyword>